<dbReference type="InterPro" id="IPR050796">
    <property type="entry name" value="SCF_F-box_component"/>
</dbReference>
<dbReference type="Pfam" id="PF00646">
    <property type="entry name" value="F-box"/>
    <property type="match status" value="3"/>
</dbReference>
<comment type="caution">
    <text evidence="2">The sequence shown here is derived from an EMBL/GenBank/DDBJ whole genome shotgun (WGS) entry which is preliminary data.</text>
</comment>
<dbReference type="SUPFAM" id="SSF81383">
    <property type="entry name" value="F-box domain"/>
    <property type="match status" value="3"/>
</dbReference>
<reference evidence="2 3" key="1">
    <citation type="submission" date="2020-09" db="EMBL/GenBank/DDBJ databases">
        <title>De no assembly of potato wild relative species, Solanum commersonii.</title>
        <authorList>
            <person name="Cho K."/>
        </authorList>
    </citation>
    <scope>NUCLEOTIDE SEQUENCE [LARGE SCALE GENOMIC DNA]</scope>
    <source>
        <strain evidence="2">LZ3.2</strain>
        <tissue evidence="2">Leaf</tissue>
    </source>
</reference>
<dbReference type="PROSITE" id="PS50181">
    <property type="entry name" value="FBOX"/>
    <property type="match status" value="2"/>
</dbReference>
<dbReference type="InterPro" id="IPR036047">
    <property type="entry name" value="F-box-like_dom_sf"/>
</dbReference>
<dbReference type="CDD" id="cd22157">
    <property type="entry name" value="F-box_AtFBW1-like"/>
    <property type="match status" value="3"/>
</dbReference>
<feature type="domain" description="F-box" evidence="1">
    <location>
        <begin position="726"/>
        <end position="775"/>
    </location>
</feature>
<accession>A0A9J5YQ36</accession>
<feature type="domain" description="F-box" evidence="1">
    <location>
        <begin position="373"/>
        <end position="418"/>
    </location>
</feature>
<evidence type="ECO:0000259" key="1">
    <source>
        <dbReference type="PROSITE" id="PS50181"/>
    </source>
</evidence>
<name>A0A9J5YQ36_SOLCO</name>
<dbReference type="SMART" id="SM00256">
    <property type="entry name" value="FBOX"/>
    <property type="match status" value="3"/>
</dbReference>
<organism evidence="2 3">
    <name type="scientific">Solanum commersonii</name>
    <name type="common">Commerson's wild potato</name>
    <name type="synonym">Commerson's nightshade</name>
    <dbReference type="NCBI Taxonomy" id="4109"/>
    <lineage>
        <taxon>Eukaryota</taxon>
        <taxon>Viridiplantae</taxon>
        <taxon>Streptophyta</taxon>
        <taxon>Embryophyta</taxon>
        <taxon>Tracheophyta</taxon>
        <taxon>Spermatophyta</taxon>
        <taxon>Magnoliopsida</taxon>
        <taxon>eudicotyledons</taxon>
        <taxon>Gunneridae</taxon>
        <taxon>Pentapetalae</taxon>
        <taxon>asterids</taxon>
        <taxon>lamiids</taxon>
        <taxon>Solanales</taxon>
        <taxon>Solanaceae</taxon>
        <taxon>Solanoideae</taxon>
        <taxon>Solaneae</taxon>
        <taxon>Solanum</taxon>
    </lineage>
</organism>
<gene>
    <name evidence="2" type="ORF">H5410_033217</name>
</gene>
<dbReference type="InterPro" id="IPR001810">
    <property type="entry name" value="F-box_dom"/>
</dbReference>
<dbReference type="Pfam" id="PF07734">
    <property type="entry name" value="FBA_1"/>
    <property type="match status" value="3"/>
</dbReference>
<dbReference type="PANTHER" id="PTHR31672:SF10">
    <property type="entry name" value="F-BOX DOMAIN-CONTAINING PROTEIN"/>
    <property type="match status" value="1"/>
</dbReference>
<evidence type="ECO:0000313" key="2">
    <source>
        <dbReference type="EMBL" id="KAG5601847.1"/>
    </source>
</evidence>
<dbReference type="NCBIfam" id="TIGR01640">
    <property type="entry name" value="F_box_assoc_1"/>
    <property type="match status" value="3"/>
</dbReference>
<proteinExistence type="predicted"/>
<dbReference type="AlphaFoldDB" id="A0A9J5YQ36"/>
<keyword evidence="3" id="KW-1185">Reference proteome</keyword>
<dbReference type="Proteomes" id="UP000824120">
    <property type="component" value="Chromosome 6"/>
</dbReference>
<dbReference type="InterPro" id="IPR006527">
    <property type="entry name" value="F-box-assoc_dom_typ1"/>
</dbReference>
<dbReference type="EMBL" id="JACXVP010000006">
    <property type="protein sequence ID" value="KAG5601847.1"/>
    <property type="molecule type" value="Genomic_DNA"/>
</dbReference>
<dbReference type="PANTHER" id="PTHR31672">
    <property type="entry name" value="BNACNNG10540D PROTEIN"/>
    <property type="match status" value="1"/>
</dbReference>
<dbReference type="Gene3D" id="1.20.1280.50">
    <property type="match status" value="3"/>
</dbReference>
<dbReference type="InterPro" id="IPR017451">
    <property type="entry name" value="F-box-assoc_interact_dom"/>
</dbReference>
<sequence>MADQNSINYDKEEDQSIIAGDLSKDVVVQILFRLPVRHLLRFRSVCKSWYNFLKSPNFINLHTAHQISRPPSTIIAYSRGNHTSLCPKLFLLHLQPVICNIEQDDFTINHQLPLPFAIDDVKDYTNCEFCYNGLICFTKDISTSPVFILWNPATRRYKCINIPSECSKFTYLKLGYHQQSNDYKILKVPFQTLSNDESSKMAWVYTLSSGSWKTGSRISLNGFVYWLASGAVECIICFDLIKDEFKLLNVPDDHGFDPLLVRRRLMVLRGSLAMMVSIDDGSRDTEIWTLVNKSSGLRPYSWTKKFIIEPFSKEAIPLGMWNADKLFVKVLKTHALKQVYFNYDLVTKEMNYFHVPKEQDLARINYDKEEECSIIIGDLSKDVVVQILFRLPVRDLLRFRSVCKSWYNFLKSPNFIKLHTAHQISRPASTIIAYNRGNHTYLWPNLFLLHLQPVICNIEQDNFTINHQLPLPSAIDDAKDYTNFMFCYNGLICLIKDMYTSPVVILWNPATRRYKCIKIPSECSKFTYLKLGYHQQSNDYKILQVPSHNDESSKMAWVYTLSLGSWKTVPFTPHSRTVSLGSQISLNGFVYWPASGTEAYIICFDVIKDEFKLLDVPDDRGFDILRIRRRLTVLRGSLAMIVSIGDGSWDTEIWTLVNRSSSLQPYSWTKKFIIEPFSKETIPVGMWNADKLLVEVLKTDNALKQVYFNYDLITKEMNYFHVPKKQVINCNLPKDAVERILVGLPVRSLLQFKSVCKSWYNFIKSRNFIKIYRNHQISHPPSALISYKKNNVSSFWPDFFSLNLHPVTNIEQYNFPINQQLFLPFAIDDAKDWANFEFCYNGLICLTKDIYTSPVAILWNPASRRYKCINIPSECSRLTYLKLGFHQQSNDYKILKVPFQTQSDDESTKMAWVYTLSSGSWKTVPFTLLSLTVAWGPQISVDGFVYWLGTRGVEYIICFDLIKDEFKLMDVPDDRGFDRELVRRKLMVLRGSLAMIVSVEDCARDTEIWMLVKGNNRLQPYLWTKKFILEPFSKETTTLGMWNDHKLLVVVSQTRPHSLRQVYSYDLVTKEMEYFHMPKEQDLASFAAVRGCYFESLELEDGSGRRY</sequence>
<evidence type="ECO:0000313" key="3">
    <source>
        <dbReference type="Proteomes" id="UP000824120"/>
    </source>
</evidence>
<dbReference type="OrthoDB" id="1287641at2759"/>
<protein>
    <recommendedName>
        <fullName evidence="1">F-box domain-containing protein</fullName>
    </recommendedName>
</protein>